<gene>
    <name evidence="6" type="ORF">Fcan01_18184</name>
</gene>
<accession>A0A226DMX0</accession>
<dbReference type="GO" id="GO:0006508">
    <property type="term" value="P:proteolysis"/>
    <property type="evidence" value="ECO:0007669"/>
    <property type="project" value="InterPro"/>
</dbReference>
<dbReference type="EMBL" id="LNIX01000014">
    <property type="protein sequence ID" value="OXA46885.1"/>
    <property type="molecule type" value="Genomic_DNA"/>
</dbReference>
<keyword evidence="1" id="KW-1015">Disulfide bond</keyword>
<dbReference type="OrthoDB" id="10059102at2759"/>
<proteinExistence type="predicted"/>
<reference evidence="6 7" key="1">
    <citation type="submission" date="2015-12" db="EMBL/GenBank/DDBJ databases">
        <title>The genome of Folsomia candida.</title>
        <authorList>
            <person name="Faddeeva A."/>
            <person name="Derks M.F."/>
            <person name="Anvar Y."/>
            <person name="Smit S."/>
            <person name="Van Straalen N."/>
            <person name="Roelofs D."/>
        </authorList>
    </citation>
    <scope>NUCLEOTIDE SEQUENCE [LARGE SCALE GENOMIC DNA]</scope>
    <source>
        <strain evidence="6 7">VU population</strain>
        <tissue evidence="6">Whole body</tissue>
    </source>
</reference>
<dbReference type="InterPro" id="IPR035914">
    <property type="entry name" value="Sperma_CUB_dom_sf"/>
</dbReference>
<dbReference type="InterPro" id="IPR000859">
    <property type="entry name" value="CUB_dom"/>
</dbReference>
<evidence type="ECO:0000259" key="4">
    <source>
        <dbReference type="PROSITE" id="PS01180"/>
    </source>
</evidence>
<dbReference type="InterPro" id="IPR009003">
    <property type="entry name" value="Peptidase_S1_PA"/>
</dbReference>
<dbReference type="Gene3D" id="2.40.10.10">
    <property type="entry name" value="Trypsin-like serine proteases"/>
    <property type="match status" value="1"/>
</dbReference>
<feature type="domain" description="CUB" evidence="4">
    <location>
        <begin position="410"/>
        <end position="522"/>
    </location>
</feature>
<feature type="chain" id="PRO_5012985584" evidence="3">
    <location>
        <begin position="16"/>
        <end position="522"/>
    </location>
</feature>
<comment type="caution">
    <text evidence="6">The sequence shown here is derived from an EMBL/GenBank/DDBJ whole genome shotgun (WGS) entry which is preliminary data.</text>
</comment>
<dbReference type="GO" id="GO:0004252">
    <property type="term" value="F:serine-type endopeptidase activity"/>
    <property type="evidence" value="ECO:0007669"/>
    <property type="project" value="InterPro"/>
</dbReference>
<feature type="signal peptide" evidence="3">
    <location>
        <begin position="1"/>
        <end position="15"/>
    </location>
</feature>
<dbReference type="PANTHER" id="PTHR24252:SF7">
    <property type="entry name" value="HYALIN"/>
    <property type="match status" value="1"/>
</dbReference>
<organism evidence="6 7">
    <name type="scientific">Folsomia candida</name>
    <name type="common">Springtail</name>
    <dbReference type="NCBI Taxonomy" id="158441"/>
    <lineage>
        <taxon>Eukaryota</taxon>
        <taxon>Metazoa</taxon>
        <taxon>Ecdysozoa</taxon>
        <taxon>Arthropoda</taxon>
        <taxon>Hexapoda</taxon>
        <taxon>Collembola</taxon>
        <taxon>Entomobryomorpha</taxon>
        <taxon>Isotomoidea</taxon>
        <taxon>Isotomidae</taxon>
        <taxon>Proisotominae</taxon>
        <taxon>Folsomia</taxon>
    </lineage>
</organism>
<comment type="caution">
    <text evidence="2">Lacks conserved residue(s) required for the propagation of feature annotation.</text>
</comment>
<dbReference type="PRINTS" id="PR00722">
    <property type="entry name" value="CHYMOTRYPSIN"/>
</dbReference>
<evidence type="ECO:0000259" key="5">
    <source>
        <dbReference type="PROSITE" id="PS50240"/>
    </source>
</evidence>
<keyword evidence="7" id="KW-1185">Reference proteome</keyword>
<dbReference type="AlphaFoldDB" id="A0A226DMX0"/>
<dbReference type="CDD" id="cd00190">
    <property type="entry name" value="Tryp_SPc"/>
    <property type="match status" value="1"/>
</dbReference>
<dbReference type="Gene3D" id="2.60.120.290">
    <property type="entry name" value="Spermadhesin, CUB domain"/>
    <property type="match status" value="1"/>
</dbReference>
<evidence type="ECO:0000256" key="1">
    <source>
        <dbReference type="ARBA" id="ARBA00023157"/>
    </source>
</evidence>
<dbReference type="CDD" id="cd00041">
    <property type="entry name" value="CUB"/>
    <property type="match status" value="1"/>
</dbReference>
<dbReference type="PROSITE" id="PS50240">
    <property type="entry name" value="TRYPSIN_DOM"/>
    <property type="match status" value="1"/>
</dbReference>
<name>A0A226DMX0_FOLCA</name>
<feature type="domain" description="Peptidase S1" evidence="5">
    <location>
        <begin position="34"/>
        <end position="283"/>
    </location>
</feature>
<dbReference type="SUPFAM" id="SSF50494">
    <property type="entry name" value="Trypsin-like serine proteases"/>
    <property type="match status" value="1"/>
</dbReference>
<sequence length="522" mass="55242">MKIVVVLALVAMAAAMPTKEVQPQTFIGRNPGKIVGGVEAAMHEFPFMLEIRQGGHWCGASLISENFAVTAAHCVGGSPSQYTLVAGDHNINVVEGNEQTRQVVQIIIHPSYDTPVDTENDIAILKVSAPFNFTPEVQPVILPDLNFAPTAVATVAGWGALTEGGSSPSVLMKVDVPYVEDAPCNASYATVNLVVTESMVCYGEGGKDSCQGGGLLERTSPNTPATVQLKKIFISDSGGPIVCGADKTLCGIVSWGRGCARPGFPGVYTETSYYREWIREVTTRHEEDSAPNIDVTTCGGQIDASSAAVNFNLGAAIPAGQRCVWTVKTPYDSLRIGIQQSGLRAEDKLYVTELTATGPGRQFELATVGEDFNVAGGLYLITLIAGPTVGAMGFSLQYFASGYLDGTPALSGYASLSDASGSYSYPVGGGNYANRENAAFILNPTDTGDRTLTFTRMDVENDSSCSYDAVAVFVWMNNMYTQLSRFCGTTIPAPFQIPGGLSLVTFTSDASVVNTGFSFSWA</sequence>
<dbReference type="InterPro" id="IPR018114">
    <property type="entry name" value="TRYPSIN_HIS"/>
</dbReference>
<dbReference type="InterPro" id="IPR001254">
    <property type="entry name" value="Trypsin_dom"/>
</dbReference>
<evidence type="ECO:0000256" key="3">
    <source>
        <dbReference type="SAM" id="SignalP"/>
    </source>
</evidence>
<evidence type="ECO:0000313" key="7">
    <source>
        <dbReference type="Proteomes" id="UP000198287"/>
    </source>
</evidence>
<dbReference type="PANTHER" id="PTHR24252">
    <property type="entry name" value="ACROSIN-RELATED"/>
    <property type="match status" value="1"/>
</dbReference>
<dbReference type="SMART" id="SM00042">
    <property type="entry name" value="CUB"/>
    <property type="match status" value="1"/>
</dbReference>
<evidence type="ECO:0000313" key="6">
    <source>
        <dbReference type="EMBL" id="OXA46885.1"/>
    </source>
</evidence>
<dbReference type="Pfam" id="PF00089">
    <property type="entry name" value="Trypsin"/>
    <property type="match status" value="2"/>
</dbReference>
<dbReference type="STRING" id="158441.A0A226DMX0"/>
<dbReference type="InterPro" id="IPR043504">
    <property type="entry name" value="Peptidase_S1_PA_chymotrypsin"/>
</dbReference>
<dbReference type="PROSITE" id="PS01180">
    <property type="entry name" value="CUB"/>
    <property type="match status" value="1"/>
</dbReference>
<protein>
    <submittedName>
        <fullName evidence="6">Trypsin-1</fullName>
    </submittedName>
</protein>
<dbReference type="InterPro" id="IPR001314">
    <property type="entry name" value="Peptidase_S1A"/>
</dbReference>
<dbReference type="Proteomes" id="UP000198287">
    <property type="component" value="Unassembled WGS sequence"/>
</dbReference>
<dbReference type="SUPFAM" id="SSF49854">
    <property type="entry name" value="Spermadhesin, CUB domain"/>
    <property type="match status" value="1"/>
</dbReference>
<dbReference type="SMART" id="SM00020">
    <property type="entry name" value="Tryp_SPc"/>
    <property type="match status" value="1"/>
</dbReference>
<dbReference type="PROSITE" id="PS00134">
    <property type="entry name" value="TRYPSIN_HIS"/>
    <property type="match status" value="1"/>
</dbReference>
<dbReference type="Pfam" id="PF00431">
    <property type="entry name" value="CUB"/>
    <property type="match status" value="1"/>
</dbReference>
<dbReference type="FunFam" id="2.40.10.10:FF:000166">
    <property type="entry name" value="Trypsin"/>
    <property type="match status" value="1"/>
</dbReference>
<keyword evidence="3" id="KW-0732">Signal</keyword>
<evidence type="ECO:0000256" key="2">
    <source>
        <dbReference type="PROSITE-ProRule" id="PRU00059"/>
    </source>
</evidence>